<dbReference type="Proteomes" id="UP000285710">
    <property type="component" value="Unassembled WGS sequence"/>
</dbReference>
<dbReference type="InterPro" id="IPR006282">
    <property type="entry name" value="Thi_PPkinase"/>
</dbReference>
<keyword evidence="8" id="KW-1185">Reference proteome</keyword>
<dbReference type="InterPro" id="IPR053149">
    <property type="entry name" value="TPK"/>
</dbReference>
<dbReference type="GO" id="GO:0006772">
    <property type="term" value="P:thiamine metabolic process"/>
    <property type="evidence" value="ECO:0007669"/>
    <property type="project" value="UniProtKB-UniRule"/>
</dbReference>
<keyword evidence="4" id="KW-0067">ATP-binding</keyword>
<dbReference type="GO" id="GO:0009229">
    <property type="term" value="P:thiamine diphosphate biosynthetic process"/>
    <property type="evidence" value="ECO:0007669"/>
    <property type="project" value="InterPro"/>
</dbReference>
<dbReference type="Pfam" id="PF04263">
    <property type="entry name" value="TPK_catalytic"/>
    <property type="match status" value="1"/>
</dbReference>
<organism evidence="7 8">
    <name type="scientific">Paenirhodobacter populi</name>
    <dbReference type="NCBI Taxonomy" id="2306993"/>
    <lineage>
        <taxon>Bacteria</taxon>
        <taxon>Pseudomonadati</taxon>
        <taxon>Pseudomonadota</taxon>
        <taxon>Alphaproteobacteria</taxon>
        <taxon>Rhodobacterales</taxon>
        <taxon>Rhodobacter group</taxon>
        <taxon>Paenirhodobacter</taxon>
    </lineage>
</organism>
<evidence type="ECO:0000313" key="7">
    <source>
        <dbReference type="EMBL" id="RWR11023.1"/>
    </source>
</evidence>
<dbReference type="SUPFAM" id="SSF63862">
    <property type="entry name" value="Thiamin pyrophosphokinase, substrate-binding domain"/>
    <property type="match status" value="1"/>
</dbReference>
<name>A0A443ITK0_9RHOB</name>
<dbReference type="PANTHER" id="PTHR41299">
    <property type="entry name" value="THIAMINE PYROPHOSPHOKINASE"/>
    <property type="match status" value="1"/>
</dbReference>
<sequence>MSDVIRSYAQGVTLLGGGTADRADLALALGLAPGLVAADGGGDRALALGLVPDAVIGDLDSLSAAGRARLGARVHHVAEQDSTDFGKCLNLVRARFYLGLGFTGLRLDHTLAALSEIAQRPGQPVILIAEDDAIFRAPRHLRLDLPAGERFSIFPFGAVTGRSEGLNWPIEGLDFAPAGRVGTSNRVTGPVTLELEGPALILVPKRYLGTLPAALGLL</sequence>
<accession>A0A443ITK0</accession>
<keyword evidence="3 7" id="KW-0418">Kinase</keyword>
<feature type="domain" description="Thiamin pyrophosphokinase thiamin-binding" evidence="6">
    <location>
        <begin position="122"/>
        <end position="199"/>
    </location>
</feature>
<dbReference type="PANTHER" id="PTHR41299:SF1">
    <property type="entry name" value="THIAMINE PYROPHOSPHOKINASE"/>
    <property type="match status" value="1"/>
</dbReference>
<dbReference type="EC" id="2.7.6.2" evidence="5"/>
<evidence type="ECO:0000256" key="2">
    <source>
        <dbReference type="ARBA" id="ARBA00022741"/>
    </source>
</evidence>
<dbReference type="InterPro" id="IPR036371">
    <property type="entry name" value="TPK_B1-bd_sf"/>
</dbReference>
<dbReference type="GO" id="GO:0030975">
    <property type="term" value="F:thiamine binding"/>
    <property type="evidence" value="ECO:0007669"/>
    <property type="project" value="InterPro"/>
</dbReference>
<gene>
    <name evidence="7" type="ORF">D2T33_11860</name>
</gene>
<dbReference type="InterPro" id="IPR007371">
    <property type="entry name" value="TPK_catalytic"/>
</dbReference>
<dbReference type="InterPro" id="IPR007373">
    <property type="entry name" value="Thiamin_PyroPKinase_B1-bd"/>
</dbReference>
<reference evidence="7 8" key="1">
    <citation type="submission" date="2019-01" db="EMBL/GenBank/DDBJ databases">
        <title>Sinorhodobacter populi sp. nov. isolated from the symptomatic bark tissue of Populus euramericana canker.</title>
        <authorList>
            <person name="Xu G."/>
        </authorList>
    </citation>
    <scope>NUCLEOTIDE SEQUENCE [LARGE SCALE GENOMIC DNA]</scope>
    <source>
        <strain evidence="7 8">2D-5</strain>
    </source>
</reference>
<keyword evidence="1 7" id="KW-0808">Transferase</keyword>
<dbReference type="InterPro" id="IPR036759">
    <property type="entry name" value="TPK_catalytic_sf"/>
</dbReference>
<keyword evidence="2" id="KW-0547">Nucleotide-binding</keyword>
<evidence type="ECO:0000313" key="8">
    <source>
        <dbReference type="Proteomes" id="UP000285710"/>
    </source>
</evidence>
<evidence type="ECO:0000256" key="1">
    <source>
        <dbReference type="ARBA" id="ARBA00022679"/>
    </source>
</evidence>
<evidence type="ECO:0000256" key="4">
    <source>
        <dbReference type="ARBA" id="ARBA00022840"/>
    </source>
</evidence>
<dbReference type="CDD" id="cd07995">
    <property type="entry name" value="TPK"/>
    <property type="match status" value="1"/>
</dbReference>
<dbReference type="GO" id="GO:0016301">
    <property type="term" value="F:kinase activity"/>
    <property type="evidence" value="ECO:0007669"/>
    <property type="project" value="UniProtKB-KW"/>
</dbReference>
<dbReference type="SUPFAM" id="SSF63999">
    <property type="entry name" value="Thiamin pyrophosphokinase, catalytic domain"/>
    <property type="match status" value="1"/>
</dbReference>
<dbReference type="GO" id="GO:0005524">
    <property type="term" value="F:ATP binding"/>
    <property type="evidence" value="ECO:0007669"/>
    <property type="project" value="UniProtKB-KW"/>
</dbReference>
<comment type="caution">
    <text evidence="7">The sequence shown here is derived from an EMBL/GenBank/DDBJ whole genome shotgun (WGS) entry which is preliminary data.</text>
</comment>
<proteinExistence type="predicted"/>
<evidence type="ECO:0000256" key="5">
    <source>
        <dbReference type="NCBIfam" id="TIGR01378"/>
    </source>
</evidence>
<dbReference type="AlphaFoldDB" id="A0A443ITK0"/>
<evidence type="ECO:0000256" key="3">
    <source>
        <dbReference type="ARBA" id="ARBA00022777"/>
    </source>
</evidence>
<reference evidence="7 8" key="2">
    <citation type="submission" date="2019-01" db="EMBL/GenBank/DDBJ databases">
        <authorList>
            <person name="Li Y."/>
        </authorList>
    </citation>
    <scope>NUCLEOTIDE SEQUENCE [LARGE SCALE GENOMIC DNA]</scope>
    <source>
        <strain evidence="7 8">2D-5</strain>
    </source>
</reference>
<dbReference type="RefSeq" id="WP_128269911.1">
    <property type="nucleotide sequence ID" value="NZ_SAUW01000011.1"/>
</dbReference>
<dbReference type="SMART" id="SM00983">
    <property type="entry name" value="TPK_B1_binding"/>
    <property type="match status" value="1"/>
</dbReference>
<dbReference type="EMBL" id="SAUW01000011">
    <property type="protein sequence ID" value="RWR11023.1"/>
    <property type="molecule type" value="Genomic_DNA"/>
</dbReference>
<dbReference type="NCBIfam" id="TIGR01378">
    <property type="entry name" value="thi_PPkinase"/>
    <property type="match status" value="1"/>
</dbReference>
<dbReference type="Gene3D" id="3.40.50.10240">
    <property type="entry name" value="Thiamin pyrophosphokinase, catalytic domain"/>
    <property type="match status" value="1"/>
</dbReference>
<dbReference type="GO" id="GO:0004788">
    <property type="term" value="F:thiamine diphosphokinase activity"/>
    <property type="evidence" value="ECO:0007669"/>
    <property type="project" value="UniProtKB-UniRule"/>
</dbReference>
<protein>
    <recommendedName>
        <fullName evidence="5">Thiamine diphosphokinase</fullName>
        <ecNumber evidence="5">2.7.6.2</ecNumber>
    </recommendedName>
</protein>
<evidence type="ECO:0000259" key="6">
    <source>
        <dbReference type="SMART" id="SM00983"/>
    </source>
</evidence>